<dbReference type="Proteomes" id="UP000008549">
    <property type="component" value="Unassembled WGS sequence"/>
</dbReference>
<dbReference type="RefSeq" id="XP_045097865.1">
    <property type="nucleotide sequence ID" value="XM_045240092.1"/>
</dbReference>
<evidence type="ECO:0000256" key="1">
    <source>
        <dbReference type="SAM" id="MobiDB-lite"/>
    </source>
</evidence>
<dbReference type="HOGENOM" id="CLU_2998424_0_0_1"/>
<dbReference type="CTD" id="68919316"/>
<evidence type="ECO:0000313" key="2">
    <source>
        <dbReference type="EMBL" id="CAR98292.1"/>
    </source>
</evidence>
<dbReference type="KEGG" id="cbr:CBG_27867"/>
<reference evidence="2 3" key="2">
    <citation type="journal article" date="2011" name="PLoS Genet.">
        <title>Caenorhabditis briggsae recombinant inbred line genotypes reveal inter-strain incompatibility and the evolution of recombination.</title>
        <authorList>
            <person name="Ross J.A."/>
            <person name="Koboldt D.C."/>
            <person name="Staisch J.E."/>
            <person name="Chamberlin H.M."/>
            <person name="Gupta B.P."/>
            <person name="Miller R.D."/>
            <person name="Baird S.E."/>
            <person name="Haag E.S."/>
        </authorList>
    </citation>
    <scope>NUCLEOTIDE SEQUENCE [LARGE SCALE GENOMIC DNA]</scope>
    <source>
        <strain evidence="2 3">AF16</strain>
    </source>
</reference>
<evidence type="ECO:0000313" key="3">
    <source>
        <dbReference type="Proteomes" id="UP000008549"/>
    </source>
</evidence>
<protein>
    <submittedName>
        <fullName evidence="2">Protein CBG27867</fullName>
    </submittedName>
</protein>
<reference evidence="2 3" key="1">
    <citation type="journal article" date="2003" name="PLoS Biol.">
        <title>The genome sequence of Caenorhabditis briggsae: a platform for comparative genomics.</title>
        <authorList>
            <person name="Stein L.D."/>
            <person name="Bao Z."/>
            <person name="Blasiar D."/>
            <person name="Blumenthal T."/>
            <person name="Brent M.R."/>
            <person name="Chen N."/>
            <person name="Chinwalla A."/>
            <person name="Clarke L."/>
            <person name="Clee C."/>
            <person name="Coghlan A."/>
            <person name="Coulson A."/>
            <person name="D'Eustachio P."/>
            <person name="Fitch D.H."/>
            <person name="Fulton L.A."/>
            <person name="Fulton R.E."/>
            <person name="Griffiths-Jones S."/>
            <person name="Harris T.W."/>
            <person name="Hillier L.W."/>
            <person name="Kamath R."/>
            <person name="Kuwabara P.E."/>
            <person name="Mardis E.R."/>
            <person name="Marra M.A."/>
            <person name="Miner T.L."/>
            <person name="Minx P."/>
            <person name="Mullikin J.C."/>
            <person name="Plumb R.W."/>
            <person name="Rogers J."/>
            <person name="Schein J.E."/>
            <person name="Sohrmann M."/>
            <person name="Spieth J."/>
            <person name="Stajich J.E."/>
            <person name="Wei C."/>
            <person name="Willey D."/>
            <person name="Wilson R.K."/>
            <person name="Durbin R."/>
            <person name="Waterston R.H."/>
        </authorList>
    </citation>
    <scope>NUCLEOTIDE SEQUENCE [LARGE SCALE GENOMIC DNA]</scope>
    <source>
        <strain evidence="2 3">AF16</strain>
    </source>
</reference>
<gene>
    <name evidence="2" type="ORF">CBG27867</name>
    <name evidence="2" type="ORF">CBG_27867</name>
</gene>
<dbReference type="InParanoid" id="B6IEG2"/>
<keyword evidence="3" id="KW-1185">Reference proteome</keyword>
<feature type="compositionally biased region" description="Basic and acidic residues" evidence="1">
    <location>
        <begin position="21"/>
        <end position="32"/>
    </location>
</feature>
<feature type="region of interest" description="Disordered" evidence="1">
    <location>
        <begin position="1"/>
        <end position="32"/>
    </location>
</feature>
<dbReference type="EMBL" id="HE601409">
    <property type="protein sequence ID" value="CAR98292.1"/>
    <property type="molecule type" value="Genomic_DNA"/>
</dbReference>
<dbReference type="GeneID" id="68919316"/>
<name>B6IEG2_CAEBR</name>
<sequence>MGQVKEHGFSGALSNKMGDPTSKKVRDTCKKRTVKKKSEEMKKYVVRTITTSFWKGF</sequence>
<dbReference type="AlphaFoldDB" id="B6IEG2"/>
<proteinExistence type="predicted"/>
<organism evidence="2 3">
    <name type="scientific">Caenorhabditis briggsae</name>
    <dbReference type="NCBI Taxonomy" id="6238"/>
    <lineage>
        <taxon>Eukaryota</taxon>
        <taxon>Metazoa</taxon>
        <taxon>Ecdysozoa</taxon>
        <taxon>Nematoda</taxon>
        <taxon>Chromadorea</taxon>
        <taxon>Rhabditida</taxon>
        <taxon>Rhabditina</taxon>
        <taxon>Rhabditomorpha</taxon>
        <taxon>Rhabditoidea</taxon>
        <taxon>Rhabditidae</taxon>
        <taxon>Peloderinae</taxon>
        <taxon>Caenorhabditis</taxon>
    </lineage>
</organism>
<accession>B6IEG2</accession>